<keyword evidence="7" id="KW-0812">Transmembrane</keyword>
<evidence type="ECO:0000259" key="8">
    <source>
        <dbReference type="PROSITE" id="PS50109"/>
    </source>
</evidence>
<keyword evidence="4" id="KW-0808">Transferase</keyword>
<name>A0A1F6PDW3_9BACT</name>
<evidence type="ECO:0000256" key="6">
    <source>
        <dbReference type="ARBA" id="ARBA00023012"/>
    </source>
</evidence>
<dbReference type="Pfam" id="PF00512">
    <property type="entry name" value="HisKA"/>
    <property type="match status" value="1"/>
</dbReference>
<keyword evidence="7" id="KW-1133">Transmembrane helix</keyword>
<keyword evidence="7" id="KW-0472">Membrane</keyword>
<dbReference type="Gene3D" id="1.10.287.130">
    <property type="match status" value="1"/>
</dbReference>
<feature type="transmembrane region" description="Helical" evidence="7">
    <location>
        <begin position="12"/>
        <end position="30"/>
    </location>
</feature>
<dbReference type="GO" id="GO:0000155">
    <property type="term" value="F:phosphorelay sensor kinase activity"/>
    <property type="evidence" value="ECO:0007669"/>
    <property type="project" value="InterPro"/>
</dbReference>
<dbReference type="STRING" id="1798709.A2538_00940"/>
<keyword evidence="5" id="KW-0418">Kinase</keyword>
<keyword evidence="3" id="KW-0597">Phosphoprotein</keyword>
<feature type="transmembrane region" description="Helical" evidence="7">
    <location>
        <begin position="39"/>
        <end position="58"/>
    </location>
</feature>
<dbReference type="SMART" id="SM00388">
    <property type="entry name" value="HisKA"/>
    <property type="match status" value="1"/>
</dbReference>
<dbReference type="CDD" id="cd00082">
    <property type="entry name" value="HisKA"/>
    <property type="match status" value="1"/>
</dbReference>
<feature type="transmembrane region" description="Helical" evidence="7">
    <location>
        <begin position="206"/>
        <end position="226"/>
    </location>
</feature>
<evidence type="ECO:0000256" key="2">
    <source>
        <dbReference type="ARBA" id="ARBA00012438"/>
    </source>
</evidence>
<dbReference type="SUPFAM" id="SSF47384">
    <property type="entry name" value="Homodimeric domain of signal transducing histidine kinase"/>
    <property type="match status" value="1"/>
</dbReference>
<feature type="transmembrane region" description="Helical" evidence="7">
    <location>
        <begin position="263"/>
        <end position="280"/>
    </location>
</feature>
<proteinExistence type="predicted"/>
<evidence type="ECO:0000256" key="3">
    <source>
        <dbReference type="ARBA" id="ARBA00022553"/>
    </source>
</evidence>
<dbReference type="InterPro" id="IPR003594">
    <property type="entry name" value="HATPase_dom"/>
</dbReference>
<dbReference type="PANTHER" id="PTHR43711:SF1">
    <property type="entry name" value="HISTIDINE KINASE 1"/>
    <property type="match status" value="1"/>
</dbReference>
<reference evidence="9 10" key="1">
    <citation type="journal article" date="2016" name="Nat. Commun.">
        <title>Thousands of microbial genomes shed light on interconnected biogeochemical processes in an aquifer system.</title>
        <authorList>
            <person name="Anantharaman K."/>
            <person name="Brown C.T."/>
            <person name="Hug L.A."/>
            <person name="Sharon I."/>
            <person name="Castelle C.J."/>
            <person name="Probst A.J."/>
            <person name="Thomas B.C."/>
            <person name="Singh A."/>
            <person name="Wilkins M.J."/>
            <person name="Karaoz U."/>
            <person name="Brodie E.L."/>
            <person name="Williams K.H."/>
            <person name="Hubbard S.S."/>
            <person name="Banfield J.F."/>
        </authorList>
    </citation>
    <scope>NUCLEOTIDE SEQUENCE [LARGE SCALE GENOMIC DNA]</scope>
</reference>
<dbReference type="EMBL" id="MFRE01000009">
    <property type="protein sequence ID" value="OGH94357.1"/>
    <property type="molecule type" value="Genomic_DNA"/>
</dbReference>
<evidence type="ECO:0000256" key="4">
    <source>
        <dbReference type="ARBA" id="ARBA00022679"/>
    </source>
</evidence>
<dbReference type="EC" id="2.7.13.3" evidence="2"/>
<dbReference type="InterPro" id="IPR003661">
    <property type="entry name" value="HisK_dim/P_dom"/>
</dbReference>
<dbReference type="InterPro" id="IPR031621">
    <property type="entry name" value="HisKA_7TM"/>
</dbReference>
<dbReference type="SMART" id="SM00387">
    <property type="entry name" value="HATPase_c"/>
    <property type="match status" value="1"/>
</dbReference>
<feature type="transmembrane region" description="Helical" evidence="7">
    <location>
        <begin position="233"/>
        <end position="251"/>
    </location>
</feature>
<evidence type="ECO:0000256" key="7">
    <source>
        <dbReference type="SAM" id="Phobius"/>
    </source>
</evidence>
<dbReference type="InterPro" id="IPR050736">
    <property type="entry name" value="Sensor_HK_Regulatory"/>
</dbReference>
<evidence type="ECO:0000313" key="10">
    <source>
        <dbReference type="Proteomes" id="UP000178254"/>
    </source>
</evidence>
<gene>
    <name evidence="9" type="ORF">A2538_00940</name>
</gene>
<dbReference type="InterPro" id="IPR005467">
    <property type="entry name" value="His_kinase_dom"/>
</dbReference>
<dbReference type="FunFam" id="3.30.565.10:FF:000006">
    <property type="entry name" value="Sensor histidine kinase WalK"/>
    <property type="match status" value="1"/>
</dbReference>
<dbReference type="AlphaFoldDB" id="A0A1F6PDW3"/>
<evidence type="ECO:0000313" key="9">
    <source>
        <dbReference type="EMBL" id="OGH94357.1"/>
    </source>
</evidence>
<dbReference type="SUPFAM" id="SSF55874">
    <property type="entry name" value="ATPase domain of HSP90 chaperone/DNA topoisomerase II/histidine kinase"/>
    <property type="match status" value="1"/>
</dbReference>
<dbReference type="InterPro" id="IPR036097">
    <property type="entry name" value="HisK_dim/P_sf"/>
</dbReference>
<dbReference type="PANTHER" id="PTHR43711">
    <property type="entry name" value="TWO-COMPONENT HISTIDINE KINASE"/>
    <property type="match status" value="1"/>
</dbReference>
<dbReference type="PROSITE" id="PS50109">
    <property type="entry name" value="HIS_KIN"/>
    <property type="match status" value="1"/>
</dbReference>
<feature type="transmembrane region" description="Helical" evidence="7">
    <location>
        <begin position="174"/>
        <end position="200"/>
    </location>
</feature>
<evidence type="ECO:0000256" key="5">
    <source>
        <dbReference type="ARBA" id="ARBA00022777"/>
    </source>
</evidence>
<protein>
    <recommendedName>
        <fullName evidence="2">histidine kinase</fullName>
        <ecNumber evidence="2">2.7.13.3</ecNumber>
    </recommendedName>
</protein>
<keyword evidence="6" id="KW-0902">Two-component regulatory system</keyword>
<comment type="catalytic activity">
    <reaction evidence="1">
        <text>ATP + protein L-histidine = ADP + protein N-phospho-L-histidine.</text>
        <dbReference type="EC" id="2.7.13.3"/>
    </reaction>
</comment>
<feature type="transmembrane region" description="Helical" evidence="7">
    <location>
        <begin position="143"/>
        <end position="162"/>
    </location>
</feature>
<dbReference type="InterPro" id="IPR036890">
    <property type="entry name" value="HATPase_C_sf"/>
</dbReference>
<feature type="domain" description="Histidine kinase" evidence="8">
    <location>
        <begin position="320"/>
        <end position="540"/>
    </location>
</feature>
<dbReference type="PRINTS" id="PR00344">
    <property type="entry name" value="BCTRLSENSOR"/>
</dbReference>
<feature type="transmembrane region" description="Helical" evidence="7">
    <location>
        <begin position="104"/>
        <end position="123"/>
    </location>
</feature>
<dbReference type="InterPro" id="IPR004358">
    <property type="entry name" value="Sig_transdc_His_kin-like_C"/>
</dbReference>
<evidence type="ECO:0000256" key="1">
    <source>
        <dbReference type="ARBA" id="ARBA00000085"/>
    </source>
</evidence>
<dbReference type="Gene3D" id="3.30.565.10">
    <property type="entry name" value="Histidine kinase-like ATPase, C-terminal domain"/>
    <property type="match status" value="1"/>
</dbReference>
<feature type="transmembrane region" description="Helical" evidence="7">
    <location>
        <begin position="64"/>
        <end position="92"/>
    </location>
</feature>
<dbReference type="Pfam" id="PF02518">
    <property type="entry name" value="HATPase_c"/>
    <property type="match status" value="1"/>
</dbReference>
<comment type="caution">
    <text evidence="9">The sequence shown here is derived from an EMBL/GenBank/DDBJ whole genome shotgun (WGS) entry which is preliminary data.</text>
</comment>
<dbReference type="Pfam" id="PF16927">
    <property type="entry name" value="HisKA_7TM"/>
    <property type="match status" value="1"/>
</dbReference>
<sequence length="549" mass="62150">MSYFLPNLDLISVGLVSAATAIMGFVIFFSNKRSRTNQFFLLFSLVTILWGAVNYFIYQVDSPVLALWLTRVVMFAATWQAFSIFQLFYVFPSDKVDLSKNYKYLLIPLVAFTSLLTVTPYFFGGITEYTVGQAPIVSKGPGLIMFGLLSVSLVLAGLFLLVKKTLRASEKSRLPFIFVLVGTFLTFLLIIIFNFVLPIFFENVTFIPFGAVFTFPFIIFTAYAIIRHNLLNVKILAAEFLVFAVLAVSLVEMIFSNSLVEKIIRSLMFLTLLFFSVLLVRSVRKEVDQRVILQKLTEELETANGKLKELDKQKTDFLSIAAHQLRTPMSIAKGYLELLEDGAYGNTSPEMLKVFTDMDTSNEHLIKLIDQFLDISRIEQGRTKYDFKMENVQDLVEGVVKELRARAHDKGLKLVWKKDADIKSDINIDAEKIRHVVFNFIDNAIKYSEHGDIKIDLKIQKRRLVVTVKDTGLGFGKEDEGRFFQKFYRGENVKGVNVGGTGIGLYVCRMFVEEHKGEVWAKSDGRGKGSEFGFSLPVATLAQSSDLKK</sequence>
<accession>A0A1F6PDW3</accession>
<dbReference type="Proteomes" id="UP000178254">
    <property type="component" value="Unassembled WGS sequence"/>
</dbReference>
<organism evidence="9 10">
    <name type="scientific">Candidatus Magasanikbacteria bacterium RIFOXYD2_FULL_41_14</name>
    <dbReference type="NCBI Taxonomy" id="1798709"/>
    <lineage>
        <taxon>Bacteria</taxon>
        <taxon>Candidatus Magasanikiibacteriota</taxon>
    </lineage>
</organism>